<dbReference type="Pfam" id="PF00593">
    <property type="entry name" value="TonB_dep_Rec_b-barrel"/>
    <property type="match status" value="1"/>
</dbReference>
<evidence type="ECO:0000256" key="6">
    <source>
        <dbReference type="ARBA" id="ARBA00023136"/>
    </source>
</evidence>
<keyword evidence="2" id="KW-0813">Transport</keyword>
<dbReference type="OrthoDB" id="9804995at2"/>
<comment type="caution">
    <text evidence="12">The sequence shown here is derived from an EMBL/GenBank/DDBJ whole genome shotgun (WGS) entry which is preliminary data.</text>
</comment>
<protein>
    <submittedName>
        <fullName evidence="12">TonB-dependent receptor</fullName>
    </submittedName>
</protein>
<feature type="domain" description="TonB-dependent receptor plug" evidence="11">
    <location>
        <begin position="126"/>
        <end position="234"/>
    </location>
</feature>
<dbReference type="RefSeq" id="WP_071506431.1">
    <property type="nucleotide sequence ID" value="NZ_MORL01000031.1"/>
</dbReference>
<dbReference type="Pfam" id="PF07715">
    <property type="entry name" value="Plug"/>
    <property type="match status" value="1"/>
</dbReference>
<reference evidence="12 13" key="1">
    <citation type="submission" date="2016-10" db="EMBL/GenBank/DDBJ databases">
        <title>Arsenicibacter rosenii gen. nov., sp. nov., an efficient arsenic-methylating bacterium isolated from an arsenic-contaminated paddy soil.</title>
        <authorList>
            <person name="Huang K."/>
        </authorList>
    </citation>
    <scope>NUCLEOTIDE SEQUENCE [LARGE SCALE GENOMIC DNA]</scope>
    <source>
        <strain evidence="12 13">SM-1</strain>
    </source>
</reference>
<evidence type="ECO:0000313" key="12">
    <source>
        <dbReference type="EMBL" id="OIN55971.1"/>
    </source>
</evidence>
<dbReference type="GO" id="GO:0015344">
    <property type="term" value="F:siderophore uptake transmembrane transporter activity"/>
    <property type="evidence" value="ECO:0007669"/>
    <property type="project" value="TreeGrafter"/>
</dbReference>
<dbReference type="AlphaFoldDB" id="A0A1S2VB71"/>
<evidence type="ECO:0000259" key="11">
    <source>
        <dbReference type="Pfam" id="PF07715"/>
    </source>
</evidence>
<dbReference type="Gene3D" id="2.60.40.1120">
    <property type="entry name" value="Carboxypeptidase-like, regulatory domain"/>
    <property type="match status" value="1"/>
</dbReference>
<keyword evidence="13" id="KW-1185">Reference proteome</keyword>
<dbReference type="Gene3D" id="2.40.170.20">
    <property type="entry name" value="TonB-dependent receptor, beta-barrel domain"/>
    <property type="match status" value="1"/>
</dbReference>
<dbReference type="InterPro" id="IPR037066">
    <property type="entry name" value="Plug_dom_sf"/>
</dbReference>
<dbReference type="SUPFAM" id="SSF49464">
    <property type="entry name" value="Carboxypeptidase regulatory domain-like"/>
    <property type="match status" value="1"/>
</dbReference>
<sequence>MKQLITLIVYFSFLINGFAQQGPTGIIAGTVRDKNTQEPLIGVAIQIDGKPIGTTTGTDGSYRLVAPVGSYNLKASFVGFQPQVKFNINLTSGNTSQLNFELVEEQAQLSEVTVKSIRNTAAVTTLETPNSIQRLSTEEIRSNPGGNFDISRVIQSLPGVGGTSGSVGGFRNDIIIRGGAPNENVFYLDGIEIPVINHFSTQGAAGGPTGILNVSFIEDVTLSSSSFDARYDNALASVFQFKQRQGNQERLSGNVRLSGTELAGTLEGPLSSKTNFIASARRSYLQLLFSALDLPIRPNYWDFQYKVTHKLNAKTTITALGVGAIDEFSFAVPKESTPENDYILRSNPTINQWNYTVGFAIKRLINKGYINLAISRNHFNNRLDRFEDRQEGNESRRALGISSNEIENKLRLDVNRFINGWKFSYGAAAQYVQFDNKVYNKIRNQITAANGTVIQPAVVLNFASDLNVWRFGAFGQVAKSFVNDRLSVSAGIRTDMNSFTDTGLNPLQTLSPRAAISYALTSKWTLNASAGRYFKLPVYTVLGYKDSRTGQFVNKTNKYINSNHYVIGVEYLPQPSRRFTLEGFYKRYSHYPVSVRDGISLANQGGDFGAIGNEAVTSTGKGQAFGMEFLFQQKLTKNLFAVLSYTYVRSEFSGTSGKLLPSAWDNRHLISGLLGRKFGKGWEMGLRYRFAGGAPYTPFDLVASQQNFQSAGRGLLDYAQLNTLRLGNFSQFDFRIDKKWNYRRATLDVFFDVSNAFVQKSPAYPQYTFTRNADNTGFATTDGQALRPDGSNAIPLILQNNDPSVVPTIGFIVEF</sequence>
<evidence type="ECO:0000259" key="10">
    <source>
        <dbReference type="Pfam" id="PF00593"/>
    </source>
</evidence>
<evidence type="ECO:0000256" key="5">
    <source>
        <dbReference type="ARBA" id="ARBA00023077"/>
    </source>
</evidence>
<keyword evidence="6 8" id="KW-0472">Membrane</keyword>
<dbReference type="Pfam" id="PF13715">
    <property type="entry name" value="CarbopepD_reg_2"/>
    <property type="match status" value="1"/>
</dbReference>
<evidence type="ECO:0000256" key="9">
    <source>
        <dbReference type="SAM" id="SignalP"/>
    </source>
</evidence>
<feature type="signal peptide" evidence="9">
    <location>
        <begin position="1"/>
        <end position="21"/>
    </location>
</feature>
<dbReference type="EMBL" id="MORL01000031">
    <property type="protein sequence ID" value="OIN55971.1"/>
    <property type="molecule type" value="Genomic_DNA"/>
</dbReference>
<dbReference type="InterPro" id="IPR039426">
    <property type="entry name" value="TonB-dep_rcpt-like"/>
</dbReference>
<dbReference type="SUPFAM" id="SSF56935">
    <property type="entry name" value="Porins"/>
    <property type="match status" value="1"/>
</dbReference>
<dbReference type="Gene3D" id="2.170.130.10">
    <property type="entry name" value="TonB-dependent receptor, plug domain"/>
    <property type="match status" value="1"/>
</dbReference>
<dbReference type="PANTHER" id="PTHR30069">
    <property type="entry name" value="TONB-DEPENDENT OUTER MEMBRANE RECEPTOR"/>
    <property type="match status" value="1"/>
</dbReference>
<evidence type="ECO:0000256" key="3">
    <source>
        <dbReference type="ARBA" id="ARBA00022452"/>
    </source>
</evidence>
<feature type="domain" description="TonB-dependent receptor-like beta-barrel" evidence="10">
    <location>
        <begin position="337"/>
        <end position="755"/>
    </location>
</feature>
<gene>
    <name evidence="12" type="ORF">BLX24_27425</name>
</gene>
<dbReference type="InterPro" id="IPR008969">
    <property type="entry name" value="CarboxyPept-like_regulatory"/>
</dbReference>
<keyword evidence="4" id="KW-0812">Transmembrane</keyword>
<evidence type="ECO:0000256" key="4">
    <source>
        <dbReference type="ARBA" id="ARBA00022692"/>
    </source>
</evidence>
<evidence type="ECO:0000256" key="7">
    <source>
        <dbReference type="ARBA" id="ARBA00023237"/>
    </source>
</evidence>
<feature type="chain" id="PRO_5010164340" evidence="9">
    <location>
        <begin position="22"/>
        <end position="815"/>
    </location>
</feature>
<dbReference type="InterPro" id="IPR012910">
    <property type="entry name" value="Plug_dom"/>
</dbReference>
<evidence type="ECO:0000256" key="8">
    <source>
        <dbReference type="RuleBase" id="RU003357"/>
    </source>
</evidence>
<dbReference type="Proteomes" id="UP000181790">
    <property type="component" value="Unassembled WGS sequence"/>
</dbReference>
<comment type="subcellular location">
    <subcellularLocation>
        <location evidence="1">Cell outer membrane</location>
        <topology evidence="1">Multi-pass membrane protein</topology>
    </subcellularLocation>
</comment>
<name>A0A1S2VB71_9BACT</name>
<keyword evidence="12" id="KW-0675">Receptor</keyword>
<evidence type="ECO:0000256" key="2">
    <source>
        <dbReference type="ARBA" id="ARBA00022448"/>
    </source>
</evidence>
<keyword evidence="7" id="KW-0998">Cell outer membrane</keyword>
<proteinExistence type="inferred from homology"/>
<evidence type="ECO:0000313" key="13">
    <source>
        <dbReference type="Proteomes" id="UP000181790"/>
    </source>
</evidence>
<accession>A0A1S2VB71</accession>
<keyword evidence="5 8" id="KW-0798">TonB box</keyword>
<evidence type="ECO:0000256" key="1">
    <source>
        <dbReference type="ARBA" id="ARBA00004571"/>
    </source>
</evidence>
<dbReference type="GO" id="GO:0009279">
    <property type="term" value="C:cell outer membrane"/>
    <property type="evidence" value="ECO:0007669"/>
    <property type="project" value="UniProtKB-SubCell"/>
</dbReference>
<organism evidence="12 13">
    <name type="scientific">Arsenicibacter rosenii</name>
    <dbReference type="NCBI Taxonomy" id="1750698"/>
    <lineage>
        <taxon>Bacteria</taxon>
        <taxon>Pseudomonadati</taxon>
        <taxon>Bacteroidota</taxon>
        <taxon>Cytophagia</taxon>
        <taxon>Cytophagales</taxon>
        <taxon>Spirosomataceae</taxon>
        <taxon>Arsenicibacter</taxon>
    </lineage>
</organism>
<dbReference type="PANTHER" id="PTHR30069:SF57">
    <property type="entry name" value="TONB-DEPENDENT RECEPTOR"/>
    <property type="match status" value="1"/>
</dbReference>
<keyword evidence="3" id="KW-1134">Transmembrane beta strand</keyword>
<keyword evidence="9" id="KW-0732">Signal</keyword>
<comment type="similarity">
    <text evidence="8">Belongs to the TonB-dependent receptor family.</text>
</comment>
<dbReference type="GO" id="GO:0044718">
    <property type="term" value="P:siderophore transmembrane transport"/>
    <property type="evidence" value="ECO:0007669"/>
    <property type="project" value="TreeGrafter"/>
</dbReference>
<dbReference type="InterPro" id="IPR036942">
    <property type="entry name" value="Beta-barrel_TonB_sf"/>
</dbReference>
<dbReference type="InterPro" id="IPR000531">
    <property type="entry name" value="Beta-barrel_TonB"/>
</dbReference>